<proteinExistence type="predicted"/>
<evidence type="ECO:0000259" key="6">
    <source>
        <dbReference type="PROSITE" id="PS50865"/>
    </source>
</evidence>
<dbReference type="InterPro" id="IPR002893">
    <property type="entry name" value="Znf_MYND"/>
</dbReference>
<dbReference type="Pfam" id="PF04194">
    <property type="entry name" value="PDCD2_C"/>
    <property type="match status" value="1"/>
</dbReference>
<feature type="region of interest" description="Disordered" evidence="5">
    <location>
        <begin position="191"/>
        <end position="217"/>
    </location>
</feature>
<evidence type="ECO:0000256" key="4">
    <source>
        <dbReference type="PROSITE-ProRule" id="PRU00134"/>
    </source>
</evidence>
<comment type="caution">
    <text evidence="7">The sequence shown here is derived from an EMBL/GenBank/DDBJ whole genome shotgun (WGS) entry which is preliminary data.</text>
</comment>
<dbReference type="PROSITE" id="PS50865">
    <property type="entry name" value="ZF_MYND_2"/>
    <property type="match status" value="1"/>
</dbReference>
<dbReference type="Gene3D" id="6.10.140.2220">
    <property type="match status" value="1"/>
</dbReference>
<evidence type="ECO:0000256" key="1">
    <source>
        <dbReference type="ARBA" id="ARBA00022723"/>
    </source>
</evidence>
<keyword evidence="8" id="KW-1185">Reference proteome</keyword>
<name>A0ABD0WTV3_UMBPY</name>
<dbReference type="SUPFAM" id="SSF144232">
    <property type="entry name" value="HIT/MYND zinc finger-like"/>
    <property type="match status" value="1"/>
</dbReference>
<keyword evidence="1" id="KW-0479">Metal-binding</keyword>
<dbReference type="Pfam" id="PF01753">
    <property type="entry name" value="zf-MYND"/>
    <property type="match status" value="1"/>
</dbReference>
<dbReference type="InterPro" id="IPR007320">
    <property type="entry name" value="PDCD2_C"/>
</dbReference>
<reference evidence="7 8" key="1">
    <citation type="submission" date="2024-06" db="EMBL/GenBank/DDBJ databases">
        <authorList>
            <person name="Pan Q."/>
            <person name="Wen M."/>
            <person name="Jouanno E."/>
            <person name="Zahm M."/>
            <person name="Klopp C."/>
            <person name="Cabau C."/>
            <person name="Louis A."/>
            <person name="Berthelot C."/>
            <person name="Parey E."/>
            <person name="Roest Crollius H."/>
            <person name="Montfort J."/>
            <person name="Robinson-Rechavi M."/>
            <person name="Bouchez O."/>
            <person name="Lampietro C."/>
            <person name="Lopez Roques C."/>
            <person name="Donnadieu C."/>
            <person name="Postlethwait J."/>
            <person name="Bobe J."/>
            <person name="Verreycken H."/>
            <person name="Guiguen Y."/>
        </authorList>
    </citation>
    <scope>NUCLEOTIDE SEQUENCE [LARGE SCALE GENOMIC DNA]</scope>
    <source>
        <strain evidence="7">Up_M1</strain>
        <tissue evidence="7">Testis</tissue>
    </source>
</reference>
<feature type="domain" description="MYND-type" evidence="6">
    <location>
        <begin position="135"/>
        <end position="172"/>
    </location>
</feature>
<organism evidence="7 8">
    <name type="scientific">Umbra pygmaea</name>
    <name type="common">Eastern mudminnow</name>
    <dbReference type="NCBI Taxonomy" id="75934"/>
    <lineage>
        <taxon>Eukaryota</taxon>
        <taxon>Metazoa</taxon>
        <taxon>Chordata</taxon>
        <taxon>Craniata</taxon>
        <taxon>Vertebrata</taxon>
        <taxon>Euteleostomi</taxon>
        <taxon>Actinopterygii</taxon>
        <taxon>Neopterygii</taxon>
        <taxon>Teleostei</taxon>
        <taxon>Protacanthopterygii</taxon>
        <taxon>Esociformes</taxon>
        <taxon>Umbridae</taxon>
        <taxon>Umbra</taxon>
    </lineage>
</organism>
<dbReference type="Proteomes" id="UP001557470">
    <property type="component" value="Unassembled WGS sequence"/>
</dbReference>
<dbReference type="GO" id="GO:0008270">
    <property type="term" value="F:zinc ion binding"/>
    <property type="evidence" value="ECO:0007669"/>
    <property type="project" value="UniProtKB-KW"/>
</dbReference>
<dbReference type="EMBL" id="JAGEUA010000004">
    <property type="protein sequence ID" value="KAL0983808.1"/>
    <property type="molecule type" value="Genomic_DNA"/>
</dbReference>
<evidence type="ECO:0000256" key="3">
    <source>
        <dbReference type="ARBA" id="ARBA00022833"/>
    </source>
</evidence>
<accession>A0ABD0WTV3</accession>
<keyword evidence="3" id="KW-0862">Zinc</keyword>
<dbReference type="AlphaFoldDB" id="A0ABD0WTV3"/>
<sequence length="346" mass="39238">MAEESVFLGFLEEAEHWQLHSRQFPSKVGGKPAWLSQLEIPTISELTCEKCKLPTVFLLQVYAPIPGHDISFHRTIFVFCCKTPDCYLPNDSRCLKAFRSQLPRRNNFYPFDPPSDEPSETDLDPCLLSSGIKLCKLCGCPGQKTCSRCHAVSYCSKEHQTIDWKLCHKTECCKQGPSKAVPSTYLFPESELVTEPEDQQKDSTETVEEEQNDPECSTLADGLAETELEDMAMHETQDSKVFQKFKQRISPEPHQVLRYCRGGSPLWVSSKHVPTEKDIPNCACGSKRIFEFQVMPQLLNNLKVDSPDASIDWGTLAVYTCADSCNRGEEYPTEFIWKQDVTGEQM</sequence>
<gene>
    <name evidence="7" type="ORF">UPYG_G00133040</name>
</gene>
<dbReference type="PANTHER" id="PTHR12298:SF4">
    <property type="entry name" value="PROGRAMMED CELL DEATH PROTEIN 2"/>
    <property type="match status" value="1"/>
</dbReference>
<dbReference type="PANTHER" id="PTHR12298">
    <property type="entry name" value="PCDC2 PROGRAMMED CELL DEATH PROTEIN 2 -RELATED"/>
    <property type="match status" value="1"/>
</dbReference>
<evidence type="ECO:0000256" key="5">
    <source>
        <dbReference type="SAM" id="MobiDB-lite"/>
    </source>
</evidence>
<evidence type="ECO:0000256" key="2">
    <source>
        <dbReference type="ARBA" id="ARBA00022771"/>
    </source>
</evidence>
<protein>
    <recommendedName>
        <fullName evidence="6">MYND-type domain-containing protein</fullName>
    </recommendedName>
</protein>
<evidence type="ECO:0000313" key="7">
    <source>
        <dbReference type="EMBL" id="KAL0983808.1"/>
    </source>
</evidence>
<evidence type="ECO:0000313" key="8">
    <source>
        <dbReference type="Proteomes" id="UP001557470"/>
    </source>
</evidence>
<keyword evidence="2 4" id="KW-0863">Zinc-finger</keyword>